<feature type="region of interest" description="Disordered" evidence="1">
    <location>
        <begin position="1"/>
        <end position="69"/>
    </location>
</feature>
<feature type="compositionally biased region" description="Basic and acidic residues" evidence="1">
    <location>
        <begin position="358"/>
        <end position="376"/>
    </location>
</feature>
<evidence type="ECO:0000313" key="3">
    <source>
        <dbReference type="Proteomes" id="UP001164286"/>
    </source>
</evidence>
<name>A0AA38LY76_9TREE</name>
<keyword evidence="3" id="KW-1185">Reference proteome</keyword>
<dbReference type="EMBL" id="JAKWFO010000001">
    <property type="protein sequence ID" value="KAI9639598.1"/>
    <property type="molecule type" value="Genomic_DNA"/>
</dbReference>
<dbReference type="AlphaFoldDB" id="A0AA38LY76"/>
<sequence>MGLRRGTSTAVTTGSTTGQQSTNTAMSWRQRRKAKSRARKTAKKTAKMKKKAKKDRETMRSRKSKQSWGAWAMREDLPKTTEEMWKDWCDEKRRKHGLKAPKGMTNYEAAAKFGSTLKWLGGTAVDYSTAAIAKPFVCAAGLYSAVAGTGGTTGATVDLTQDNLRRLRSEYSGVSDWVDRLPSESGRGSWGSQAGKHRDTEDSYWLTRRLPQTEEEWAEPEEDYFSGSDSEDDDDSDDSDLEEIVDDYDERVVYNEYGEPVVYDEYGEPVIIISPSRSSSRHSSHPDDRISYSQDTIYDGPNGNFYPLSHAGLSRPPLSQKMLPPASHDDRSFDDLFDSANRGRSTRRPVPVTTSKRQSRDARDSPSTDTRARSRY</sequence>
<proteinExistence type="predicted"/>
<feature type="compositionally biased region" description="Basic residues" evidence="1">
    <location>
        <begin position="29"/>
        <end position="53"/>
    </location>
</feature>
<organism evidence="2 3">
    <name type="scientific">Dioszegia hungarica</name>
    <dbReference type="NCBI Taxonomy" id="4972"/>
    <lineage>
        <taxon>Eukaryota</taxon>
        <taxon>Fungi</taxon>
        <taxon>Dikarya</taxon>
        <taxon>Basidiomycota</taxon>
        <taxon>Agaricomycotina</taxon>
        <taxon>Tremellomycetes</taxon>
        <taxon>Tremellales</taxon>
        <taxon>Bulleribasidiaceae</taxon>
        <taxon>Dioszegia</taxon>
    </lineage>
</organism>
<feature type="compositionally biased region" description="Low complexity" evidence="1">
    <location>
        <begin position="1"/>
        <end position="25"/>
    </location>
</feature>
<gene>
    <name evidence="2" type="ORF">MKK02DRAFT_39919</name>
</gene>
<feature type="compositionally biased region" description="Acidic residues" evidence="1">
    <location>
        <begin position="213"/>
        <end position="249"/>
    </location>
</feature>
<comment type="caution">
    <text evidence="2">The sequence shown here is derived from an EMBL/GenBank/DDBJ whole genome shotgun (WGS) entry which is preliminary data.</text>
</comment>
<accession>A0AA38LY76</accession>
<protein>
    <submittedName>
        <fullName evidence="2">Uncharacterized protein</fullName>
    </submittedName>
</protein>
<evidence type="ECO:0000313" key="2">
    <source>
        <dbReference type="EMBL" id="KAI9639598.1"/>
    </source>
</evidence>
<feature type="region of interest" description="Disordered" evidence="1">
    <location>
        <begin position="182"/>
        <end position="249"/>
    </location>
</feature>
<reference evidence="2" key="1">
    <citation type="journal article" date="2022" name="G3 (Bethesda)">
        <title>High quality genome of the basidiomycete yeast Dioszegia hungarica PDD-24b-2 isolated from cloud water.</title>
        <authorList>
            <person name="Jarrige D."/>
            <person name="Haridas S."/>
            <person name="Bleykasten-Grosshans C."/>
            <person name="Joly M."/>
            <person name="Nadalig T."/>
            <person name="Sancelme M."/>
            <person name="Vuilleumier S."/>
            <person name="Grigoriev I.V."/>
            <person name="Amato P."/>
            <person name="Bringel F."/>
        </authorList>
    </citation>
    <scope>NUCLEOTIDE SEQUENCE</scope>
    <source>
        <strain evidence="2">PDD-24b-2</strain>
    </source>
</reference>
<feature type="region of interest" description="Disordered" evidence="1">
    <location>
        <begin position="275"/>
        <end position="376"/>
    </location>
</feature>
<evidence type="ECO:0000256" key="1">
    <source>
        <dbReference type="SAM" id="MobiDB-lite"/>
    </source>
</evidence>
<dbReference type="Proteomes" id="UP001164286">
    <property type="component" value="Unassembled WGS sequence"/>
</dbReference>
<dbReference type="RefSeq" id="XP_052949375.1">
    <property type="nucleotide sequence ID" value="XM_053090838.1"/>
</dbReference>
<dbReference type="GeneID" id="77730043"/>